<sequence>MRLAIAFIVEQFSFLNTTKKRFTYIVFLVYINNRKQIILETEVMVDV</sequence>
<accession>A0A2X3ZIN4</accession>
<dbReference type="AlphaFoldDB" id="A0A2X3ZIN4"/>
<proteinExistence type="predicted"/>
<organism evidence="1 2">
    <name type="scientific">Streptococcus equi subsp. zooepidemicus</name>
    <dbReference type="NCBI Taxonomy" id="40041"/>
    <lineage>
        <taxon>Bacteria</taxon>
        <taxon>Bacillati</taxon>
        <taxon>Bacillota</taxon>
        <taxon>Bacilli</taxon>
        <taxon>Lactobacillales</taxon>
        <taxon>Streptococcaceae</taxon>
        <taxon>Streptococcus</taxon>
    </lineage>
</organism>
<dbReference type="EMBL" id="LR134317">
    <property type="protein sequence ID" value="VEF05215.1"/>
    <property type="molecule type" value="Genomic_DNA"/>
</dbReference>
<name>A0A2X3ZIN4_STRSZ</name>
<reference evidence="1 2" key="1">
    <citation type="submission" date="2018-12" db="EMBL/GenBank/DDBJ databases">
        <authorList>
            <consortium name="Pathogen Informatics"/>
        </authorList>
    </citation>
    <scope>NUCLEOTIDE SEQUENCE [LARGE SCALE GENOMIC DNA]</scope>
    <source>
        <strain evidence="1 2">NCTC6180</strain>
    </source>
</reference>
<dbReference type="Proteomes" id="UP000269903">
    <property type="component" value="Chromosome"/>
</dbReference>
<evidence type="ECO:0000313" key="2">
    <source>
        <dbReference type="Proteomes" id="UP000269903"/>
    </source>
</evidence>
<protein>
    <submittedName>
        <fullName evidence="1">Uncharacterized protein</fullName>
    </submittedName>
</protein>
<gene>
    <name evidence="1" type="ORF">NCTC6180_00234</name>
</gene>
<evidence type="ECO:0000313" key="1">
    <source>
        <dbReference type="EMBL" id="VEF05215.1"/>
    </source>
</evidence>